<name>A0A523TG35_UNCAE</name>
<accession>A0A523TG35</accession>
<feature type="domain" description="HTH merR-type" evidence="2">
    <location>
        <begin position="9"/>
        <end position="77"/>
    </location>
</feature>
<dbReference type="PANTHER" id="PTHR30204:SF58">
    <property type="entry name" value="HTH-TYPE TRANSCRIPTIONAL REGULATOR YFMP"/>
    <property type="match status" value="1"/>
</dbReference>
<evidence type="ECO:0000313" key="3">
    <source>
        <dbReference type="EMBL" id="TET29294.1"/>
    </source>
</evidence>
<evidence type="ECO:0000259" key="2">
    <source>
        <dbReference type="PROSITE" id="PS50937"/>
    </source>
</evidence>
<dbReference type="EMBL" id="SOJT01000087">
    <property type="protein sequence ID" value="TET29294.1"/>
    <property type="molecule type" value="Genomic_DNA"/>
</dbReference>
<dbReference type="Proteomes" id="UP000316517">
    <property type="component" value="Unassembled WGS sequence"/>
</dbReference>
<protein>
    <submittedName>
        <fullName evidence="3">MerR family transcriptional regulator</fullName>
    </submittedName>
</protein>
<comment type="caution">
    <text evidence="3">The sequence shown here is derived from an EMBL/GenBank/DDBJ whole genome shotgun (WGS) entry which is preliminary data.</text>
</comment>
<sequence>MKEHERMPVYTIGIAAEFLGVCPATLRLWEKKGIVKPARIGKNRFYSKCDIDRLERIKYLLQKMRMNVAGVREVLDAKFCWDAKNCSEKMRKNCSVYLQCQKLRESKYGK</sequence>
<proteinExistence type="predicted"/>
<dbReference type="InterPro" id="IPR009061">
    <property type="entry name" value="DNA-bd_dom_put_sf"/>
</dbReference>
<dbReference type="SMART" id="SM00422">
    <property type="entry name" value="HTH_MERR"/>
    <property type="match status" value="1"/>
</dbReference>
<dbReference type="SUPFAM" id="SSF46955">
    <property type="entry name" value="Putative DNA-binding domain"/>
    <property type="match status" value="1"/>
</dbReference>
<reference evidence="3 4" key="1">
    <citation type="submission" date="2019-03" db="EMBL/GenBank/DDBJ databases">
        <title>Metabolic potential of uncultured bacteria and archaea associated with petroleum seepage in deep-sea sediments.</title>
        <authorList>
            <person name="Dong X."/>
            <person name="Hubert C."/>
        </authorList>
    </citation>
    <scope>NUCLEOTIDE SEQUENCE [LARGE SCALE GENOMIC DNA]</scope>
    <source>
        <strain evidence="3">E44_bin3</strain>
    </source>
</reference>
<dbReference type="InterPro" id="IPR000551">
    <property type="entry name" value="MerR-type_HTH_dom"/>
</dbReference>
<dbReference type="GO" id="GO:0003677">
    <property type="term" value="F:DNA binding"/>
    <property type="evidence" value="ECO:0007669"/>
    <property type="project" value="UniProtKB-KW"/>
</dbReference>
<dbReference type="PANTHER" id="PTHR30204">
    <property type="entry name" value="REDOX-CYCLING DRUG-SENSING TRANSCRIPTIONAL ACTIVATOR SOXR"/>
    <property type="match status" value="1"/>
</dbReference>
<evidence type="ECO:0000313" key="4">
    <source>
        <dbReference type="Proteomes" id="UP000316517"/>
    </source>
</evidence>
<dbReference type="GO" id="GO:0003700">
    <property type="term" value="F:DNA-binding transcription factor activity"/>
    <property type="evidence" value="ECO:0007669"/>
    <property type="project" value="InterPro"/>
</dbReference>
<evidence type="ECO:0000256" key="1">
    <source>
        <dbReference type="ARBA" id="ARBA00023125"/>
    </source>
</evidence>
<gene>
    <name evidence="3" type="ORF">E3J68_01980</name>
</gene>
<keyword evidence="1" id="KW-0238">DNA-binding</keyword>
<dbReference type="Pfam" id="PF13411">
    <property type="entry name" value="MerR_1"/>
    <property type="match status" value="1"/>
</dbReference>
<dbReference type="PROSITE" id="PS50937">
    <property type="entry name" value="HTH_MERR_2"/>
    <property type="match status" value="1"/>
</dbReference>
<dbReference type="AlphaFoldDB" id="A0A523TG35"/>
<organism evidence="3 4">
    <name type="scientific">Aerophobetes bacterium</name>
    <dbReference type="NCBI Taxonomy" id="2030807"/>
    <lineage>
        <taxon>Bacteria</taxon>
        <taxon>Candidatus Aerophobota</taxon>
    </lineage>
</organism>
<dbReference type="Gene3D" id="1.10.1660.10">
    <property type="match status" value="1"/>
</dbReference>
<dbReference type="InterPro" id="IPR047057">
    <property type="entry name" value="MerR_fam"/>
</dbReference>